<evidence type="ECO:0000313" key="3">
    <source>
        <dbReference type="Proteomes" id="UP001337655"/>
    </source>
</evidence>
<protein>
    <submittedName>
        <fullName evidence="2">Uncharacterized protein</fullName>
    </submittedName>
</protein>
<sequence length="307" mass="34469">MCRIQTYHFTTCRHTHTVRLSHCNTNIKIKYPSSRVRAADEEDYELSIACRGGTSELYHAIAGFCDNCFRVEAEAQLLAVFLYDLALLEDHPDRIKAQHEFEKALSELDRILPSGPLRKRAPAPSKSYIELHKVPRKQSLMRREVLRSDVRGFEHEGFEMDYSPGAWGAEVQKIAQGFVEEESEEWMPSKFKNKKGVVYQAAEWGGDEKSGDEGWGGSSTSSGGDDEGWDSGSTSDSNTTDDDEGSESESEGETSDDDEDDEPTTPPNESSEVDEATPVKPKSLLTFAERIRRREMDAVEQMKVIEA</sequence>
<evidence type="ECO:0000256" key="1">
    <source>
        <dbReference type="SAM" id="MobiDB-lite"/>
    </source>
</evidence>
<gene>
    <name evidence="2" type="ORF">LTR77_001737</name>
</gene>
<dbReference type="Proteomes" id="UP001337655">
    <property type="component" value="Unassembled WGS sequence"/>
</dbReference>
<dbReference type="EMBL" id="JAVRRT010000002">
    <property type="protein sequence ID" value="KAK5174655.1"/>
    <property type="molecule type" value="Genomic_DNA"/>
</dbReference>
<keyword evidence="3" id="KW-1185">Reference proteome</keyword>
<dbReference type="GeneID" id="89923084"/>
<comment type="caution">
    <text evidence="2">The sequence shown here is derived from an EMBL/GenBank/DDBJ whole genome shotgun (WGS) entry which is preliminary data.</text>
</comment>
<dbReference type="AlphaFoldDB" id="A0AAV9PL30"/>
<proteinExistence type="predicted"/>
<feature type="region of interest" description="Disordered" evidence="1">
    <location>
        <begin position="204"/>
        <end position="284"/>
    </location>
</feature>
<feature type="compositionally biased region" description="Acidic residues" evidence="1">
    <location>
        <begin position="239"/>
        <end position="263"/>
    </location>
</feature>
<organism evidence="2 3">
    <name type="scientific">Saxophila tyrrhenica</name>
    <dbReference type="NCBI Taxonomy" id="1690608"/>
    <lineage>
        <taxon>Eukaryota</taxon>
        <taxon>Fungi</taxon>
        <taxon>Dikarya</taxon>
        <taxon>Ascomycota</taxon>
        <taxon>Pezizomycotina</taxon>
        <taxon>Dothideomycetes</taxon>
        <taxon>Dothideomycetidae</taxon>
        <taxon>Mycosphaerellales</taxon>
        <taxon>Extremaceae</taxon>
        <taxon>Saxophila</taxon>
    </lineage>
</organism>
<evidence type="ECO:0000313" key="2">
    <source>
        <dbReference type="EMBL" id="KAK5174655.1"/>
    </source>
</evidence>
<accession>A0AAV9PL30</accession>
<dbReference type="RefSeq" id="XP_064663324.1">
    <property type="nucleotide sequence ID" value="XM_064798997.1"/>
</dbReference>
<name>A0AAV9PL30_9PEZI</name>
<reference evidence="2 3" key="1">
    <citation type="submission" date="2023-08" db="EMBL/GenBank/DDBJ databases">
        <title>Black Yeasts Isolated from many extreme environments.</title>
        <authorList>
            <person name="Coleine C."/>
            <person name="Stajich J.E."/>
            <person name="Selbmann L."/>
        </authorList>
    </citation>
    <scope>NUCLEOTIDE SEQUENCE [LARGE SCALE GENOMIC DNA]</scope>
    <source>
        <strain evidence="2 3">CCFEE 5935</strain>
    </source>
</reference>